<feature type="transmembrane region" description="Helical" evidence="3">
    <location>
        <begin position="67"/>
        <end position="85"/>
    </location>
</feature>
<dbReference type="InterPro" id="IPR043130">
    <property type="entry name" value="CDP-OH_PTrfase_TM_dom"/>
</dbReference>
<feature type="transmembrane region" description="Helical" evidence="3">
    <location>
        <begin position="153"/>
        <end position="176"/>
    </location>
</feature>
<evidence type="ECO:0000256" key="1">
    <source>
        <dbReference type="ARBA" id="ARBA00022679"/>
    </source>
</evidence>
<name>A0A1I1V3S4_9ACTN</name>
<evidence type="ECO:0000313" key="5">
    <source>
        <dbReference type="Proteomes" id="UP000198716"/>
    </source>
</evidence>
<dbReference type="GO" id="GO:0008654">
    <property type="term" value="P:phospholipid biosynthetic process"/>
    <property type="evidence" value="ECO:0007669"/>
    <property type="project" value="InterPro"/>
</dbReference>
<sequence>MRGPVLRSGSQPGNDRAGSVFREALRRLPGAQKSASGAPAYSRFINRKAGGYLAAAAYPAGFTPNQVTIISAAFTFGGILALAAVPPSRTLGVIVALALLLGYALDSADGQLARLRGGGNPAGEWLDHIVDSAKIPTLHLAVLLSTFRFGDTASAWLLVPLGFAVTESVLFFAMILNDQLRRARSNPAAAMSTNSTTPGITKSLLVAPTDYGVLCLCFILLGDRIPFIAVYTVLFAAHFCFACLALPKWFREMRTLCPPETGR</sequence>
<evidence type="ECO:0000313" key="4">
    <source>
        <dbReference type="EMBL" id="SFD76658.1"/>
    </source>
</evidence>
<keyword evidence="1 2" id="KW-0808">Transferase</keyword>
<feature type="transmembrane region" description="Helical" evidence="3">
    <location>
        <begin position="228"/>
        <end position="246"/>
    </location>
</feature>
<feature type="transmembrane region" description="Helical" evidence="3">
    <location>
        <begin position="204"/>
        <end position="222"/>
    </location>
</feature>
<evidence type="ECO:0000256" key="3">
    <source>
        <dbReference type="SAM" id="Phobius"/>
    </source>
</evidence>
<dbReference type="InterPro" id="IPR048254">
    <property type="entry name" value="CDP_ALCOHOL_P_TRANSF_CS"/>
</dbReference>
<reference evidence="5" key="1">
    <citation type="submission" date="2016-10" db="EMBL/GenBank/DDBJ databases">
        <authorList>
            <person name="Varghese N."/>
            <person name="Submissions S."/>
        </authorList>
    </citation>
    <scope>NUCLEOTIDE SEQUENCE [LARGE SCALE GENOMIC DNA]</scope>
    <source>
        <strain evidence="5">DSM 45004</strain>
    </source>
</reference>
<dbReference type="Proteomes" id="UP000198716">
    <property type="component" value="Unassembled WGS sequence"/>
</dbReference>
<gene>
    <name evidence="4" type="ORF">SAMN04487819_10319</name>
</gene>
<keyword evidence="3" id="KW-0472">Membrane</keyword>
<keyword evidence="5" id="KW-1185">Reference proteome</keyword>
<keyword evidence="3" id="KW-0812">Transmembrane</keyword>
<organism evidence="4 5">
    <name type="scientific">Actinopolyspora alba</name>
    <dbReference type="NCBI Taxonomy" id="673379"/>
    <lineage>
        <taxon>Bacteria</taxon>
        <taxon>Bacillati</taxon>
        <taxon>Actinomycetota</taxon>
        <taxon>Actinomycetes</taxon>
        <taxon>Actinopolysporales</taxon>
        <taxon>Actinopolysporaceae</taxon>
        <taxon>Actinopolyspora</taxon>
        <taxon>Actinopolyspora alba group</taxon>
    </lineage>
</organism>
<dbReference type="GO" id="GO:0016780">
    <property type="term" value="F:phosphotransferase activity, for other substituted phosphate groups"/>
    <property type="evidence" value="ECO:0007669"/>
    <property type="project" value="InterPro"/>
</dbReference>
<keyword evidence="3" id="KW-1133">Transmembrane helix</keyword>
<proteinExistence type="inferred from homology"/>
<dbReference type="PROSITE" id="PS00379">
    <property type="entry name" value="CDP_ALCOHOL_P_TRANSF"/>
    <property type="match status" value="1"/>
</dbReference>
<protein>
    <submittedName>
        <fullName evidence="4">CDP-alcohol phosphatidyltransferase</fullName>
    </submittedName>
</protein>
<dbReference type="RefSeq" id="WP_245755260.1">
    <property type="nucleotide sequence ID" value="NZ_FOMZ01000003.1"/>
</dbReference>
<comment type="similarity">
    <text evidence="2">Belongs to the CDP-alcohol phosphatidyltransferase class-I family.</text>
</comment>
<accession>A0A1I1V3S4</accession>
<dbReference type="InterPro" id="IPR000462">
    <property type="entry name" value="CDP-OH_P_trans"/>
</dbReference>
<dbReference type="GO" id="GO:0016020">
    <property type="term" value="C:membrane"/>
    <property type="evidence" value="ECO:0007669"/>
    <property type="project" value="InterPro"/>
</dbReference>
<dbReference type="EMBL" id="FOMZ01000003">
    <property type="protein sequence ID" value="SFD76658.1"/>
    <property type="molecule type" value="Genomic_DNA"/>
</dbReference>
<feature type="transmembrane region" description="Helical" evidence="3">
    <location>
        <begin position="90"/>
        <end position="105"/>
    </location>
</feature>
<dbReference type="Gene3D" id="1.20.120.1760">
    <property type="match status" value="1"/>
</dbReference>
<dbReference type="AlphaFoldDB" id="A0A1I1V3S4"/>
<dbReference type="Pfam" id="PF01066">
    <property type="entry name" value="CDP-OH_P_transf"/>
    <property type="match status" value="1"/>
</dbReference>
<evidence type="ECO:0000256" key="2">
    <source>
        <dbReference type="RuleBase" id="RU003750"/>
    </source>
</evidence>